<name>A0ABW1H7X3_9ACTN</name>
<evidence type="ECO:0000256" key="3">
    <source>
        <dbReference type="ARBA" id="ARBA00023125"/>
    </source>
</evidence>
<evidence type="ECO:0000256" key="2">
    <source>
        <dbReference type="ARBA" id="ARBA00023015"/>
    </source>
</evidence>
<dbReference type="Pfam" id="PF03704">
    <property type="entry name" value="BTAD"/>
    <property type="match status" value="1"/>
</dbReference>
<gene>
    <name evidence="7" type="ORF">ACFQGL_14085</name>
</gene>
<dbReference type="InterPro" id="IPR011990">
    <property type="entry name" value="TPR-like_helical_dom_sf"/>
</dbReference>
<organism evidence="7 8">
    <name type="scientific">Micromonospora vulcania</name>
    <dbReference type="NCBI Taxonomy" id="1441873"/>
    <lineage>
        <taxon>Bacteria</taxon>
        <taxon>Bacillati</taxon>
        <taxon>Actinomycetota</taxon>
        <taxon>Actinomycetes</taxon>
        <taxon>Micromonosporales</taxon>
        <taxon>Micromonosporaceae</taxon>
        <taxon>Micromonospora</taxon>
    </lineage>
</organism>
<accession>A0ABW1H7X3</accession>
<dbReference type="InterPro" id="IPR001867">
    <property type="entry name" value="OmpR/PhoB-type_DNA-bd"/>
</dbReference>
<dbReference type="Gene3D" id="1.25.40.10">
    <property type="entry name" value="Tetratricopeptide repeat domain"/>
    <property type="match status" value="2"/>
</dbReference>
<evidence type="ECO:0000259" key="6">
    <source>
        <dbReference type="PROSITE" id="PS51755"/>
    </source>
</evidence>
<dbReference type="InterPro" id="IPR005158">
    <property type="entry name" value="BTAD"/>
</dbReference>
<dbReference type="InterPro" id="IPR051677">
    <property type="entry name" value="AfsR-DnrI-RedD_regulator"/>
</dbReference>
<evidence type="ECO:0000256" key="4">
    <source>
        <dbReference type="ARBA" id="ARBA00023163"/>
    </source>
</evidence>
<dbReference type="SMART" id="SM00862">
    <property type="entry name" value="Trans_reg_C"/>
    <property type="match status" value="1"/>
</dbReference>
<dbReference type="InterPro" id="IPR036388">
    <property type="entry name" value="WH-like_DNA-bd_sf"/>
</dbReference>
<dbReference type="SUPFAM" id="SSF46894">
    <property type="entry name" value="C-terminal effector domain of the bipartite response regulators"/>
    <property type="match status" value="1"/>
</dbReference>
<feature type="domain" description="OmpR/PhoB-type" evidence="6">
    <location>
        <begin position="1"/>
        <end position="101"/>
    </location>
</feature>
<comment type="similarity">
    <text evidence="1">Belongs to the AfsR/DnrI/RedD regulatory family.</text>
</comment>
<evidence type="ECO:0000313" key="8">
    <source>
        <dbReference type="Proteomes" id="UP001596226"/>
    </source>
</evidence>
<dbReference type="EMBL" id="JBHSQS010000007">
    <property type="protein sequence ID" value="MFC5924476.1"/>
    <property type="molecule type" value="Genomic_DNA"/>
</dbReference>
<keyword evidence="4" id="KW-0804">Transcription</keyword>
<evidence type="ECO:0000256" key="5">
    <source>
        <dbReference type="PROSITE-ProRule" id="PRU01091"/>
    </source>
</evidence>
<feature type="DNA-binding region" description="OmpR/PhoB-type" evidence="5">
    <location>
        <begin position="1"/>
        <end position="101"/>
    </location>
</feature>
<dbReference type="SUPFAM" id="SSF52540">
    <property type="entry name" value="P-loop containing nucleoside triphosphate hydrolases"/>
    <property type="match status" value="1"/>
</dbReference>
<keyword evidence="3 5" id="KW-0238">DNA-binding</keyword>
<sequence length="966" mass="104574">MTSRLRLRVMGPLRLWRDDVELHGGPRQQQCLLALLLVRAGRPVDMTDLITMIWGDEPPISAVNVIHKYVGALRRLLEPELALRSSGSYLLRHGNGYRLMIGPEILDLAAFRHGVAAAKVSVVAERPEEALERYSDALRLCHGSAGGALADSVTAAAAFASVDGEFIDAAVGAAKVAVQVRRPAEILAPLRLAAELGRLNEPVHASLVTTLAAAGHQAEALAAYRTIRERLADELGIDPGRELRMAQQQVLTQNVAPAAEEPVDVEVATPETGAARWVPQVRPAQLPPDQPMFVGRAFELSILHDLVAGMRDRNRTSPLVIAVDGMGGVGKSTIVTHFAHQVADEFADGQLYLDMLGHEGEEGSVSAGDALRSLLYALGIRASDVPDTFDALTGTYRSLTAGKRILVLLDNVRDPAQVRPLLPNSADSLVLVTSRRPLVGLAASDGARLYRAYLPDLPEARELLGRRLAVLKSRAFDATDADTLDEIIELCGRLPLALAILAARLSARPHLSLLSVAAELRDGARRLAAFPGGRGISDPRTAFSWSYRQLSPGAARLFRLLSAGLSPGITVDACVSLSGQDPHRTRAELEELAEAALVAEGDNGCFTSHVLVKAYAEELFRATEPPAEQHAAVGRLLQHYLHSSLHAEVVLDGYRTPIALPPPLPGVVPERPASYPEALAWFAGQRDVLKEAVRVAADLGHGIVPWQLAITMQPYLEWFGLFQDWEDVMCLALRAARERGDVVGEAHVLRSLAGARRFFNANGEALDLLGAALRIYAEHDMFPEQAMVHVDFHLVYSALGQHELALASSATATNLNRSAGNRRAEIRSLASNGQSLARLGRHEEAARALQQALDLNAQIEHRHEDAWIRVAIAQNLAKTGRVEDAVDQLKLAAEAADEMSQGPYRFEAFRSLSELLFSVGDMSGADEAFEKAREVLDSFQDGGPDHLRAGIRCLAEKLSRRRGAAR</sequence>
<dbReference type="SMART" id="SM01043">
    <property type="entry name" value="BTAD"/>
    <property type="match status" value="1"/>
</dbReference>
<dbReference type="RefSeq" id="WP_377511195.1">
    <property type="nucleotide sequence ID" value="NZ_JBHSQS010000007.1"/>
</dbReference>
<dbReference type="PANTHER" id="PTHR35807:SF1">
    <property type="entry name" value="TRANSCRIPTIONAL REGULATOR REDD"/>
    <property type="match status" value="1"/>
</dbReference>
<dbReference type="PROSITE" id="PS51755">
    <property type="entry name" value="OMPR_PHOB"/>
    <property type="match status" value="1"/>
</dbReference>
<dbReference type="Proteomes" id="UP001596226">
    <property type="component" value="Unassembled WGS sequence"/>
</dbReference>
<dbReference type="SMART" id="SM00028">
    <property type="entry name" value="TPR"/>
    <property type="match status" value="3"/>
</dbReference>
<dbReference type="InterPro" id="IPR027417">
    <property type="entry name" value="P-loop_NTPase"/>
</dbReference>
<dbReference type="Gene3D" id="3.40.50.300">
    <property type="entry name" value="P-loop containing nucleotide triphosphate hydrolases"/>
    <property type="match status" value="1"/>
</dbReference>
<dbReference type="InterPro" id="IPR016032">
    <property type="entry name" value="Sig_transdc_resp-reg_C-effctor"/>
</dbReference>
<protein>
    <submittedName>
        <fullName evidence="7">BTAD domain-containing putative transcriptional regulator</fullName>
    </submittedName>
</protein>
<dbReference type="InterPro" id="IPR019734">
    <property type="entry name" value="TPR_rpt"/>
</dbReference>
<proteinExistence type="inferred from homology"/>
<dbReference type="PANTHER" id="PTHR35807">
    <property type="entry name" value="TRANSCRIPTIONAL REGULATOR REDD-RELATED"/>
    <property type="match status" value="1"/>
</dbReference>
<dbReference type="PRINTS" id="PR00364">
    <property type="entry name" value="DISEASERSIST"/>
</dbReference>
<dbReference type="SUPFAM" id="SSF48452">
    <property type="entry name" value="TPR-like"/>
    <property type="match status" value="2"/>
</dbReference>
<evidence type="ECO:0000313" key="7">
    <source>
        <dbReference type="EMBL" id="MFC5924476.1"/>
    </source>
</evidence>
<keyword evidence="2" id="KW-0805">Transcription regulation</keyword>
<reference evidence="8" key="1">
    <citation type="journal article" date="2019" name="Int. J. Syst. Evol. Microbiol.">
        <title>The Global Catalogue of Microorganisms (GCM) 10K type strain sequencing project: providing services to taxonomists for standard genome sequencing and annotation.</title>
        <authorList>
            <consortium name="The Broad Institute Genomics Platform"/>
            <consortium name="The Broad Institute Genome Sequencing Center for Infectious Disease"/>
            <person name="Wu L."/>
            <person name="Ma J."/>
        </authorList>
    </citation>
    <scope>NUCLEOTIDE SEQUENCE [LARGE SCALE GENOMIC DNA]</scope>
    <source>
        <strain evidence="8">CGMCC 4.7144</strain>
    </source>
</reference>
<dbReference type="Gene3D" id="1.10.10.10">
    <property type="entry name" value="Winged helix-like DNA-binding domain superfamily/Winged helix DNA-binding domain"/>
    <property type="match status" value="1"/>
</dbReference>
<evidence type="ECO:0000256" key="1">
    <source>
        <dbReference type="ARBA" id="ARBA00005820"/>
    </source>
</evidence>
<keyword evidence="8" id="KW-1185">Reference proteome</keyword>
<comment type="caution">
    <text evidence="7">The sequence shown here is derived from an EMBL/GenBank/DDBJ whole genome shotgun (WGS) entry which is preliminary data.</text>
</comment>